<evidence type="ECO:0000256" key="3">
    <source>
        <dbReference type="ARBA" id="ARBA00022692"/>
    </source>
</evidence>
<dbReference type="GO" id="GO:0004521">
    <property type="term" value="F:RNA endonuclease activity"/>
    <property type="evidence" value="ECO:0007669"/>
    <property type="project" value="InterPro"/>
</dbReference>
<keyword evidence="5" id="KW-0472">Membrane</keyword>
<dbReference type="AlphaFoldDB" id="A0A814WGB4"/>
<evidence type="ECO:0000313" key="8">
    <source>
        <dbReference type="EMBL" id="CAF3834619.1"/>
    </source>
</evidence>
<organism evidence="7 9">
    <name type="scientific">Rotaria sordida</name>
    <dbReference type="NCBI Taxonomy" id="392033"/>
    <lineage>
        <taxon>Eukaryota</taxon>
        <taxon>Metazoa</taxon>
        <taxon>Spiralia</taxon>
        <taxon>Gnathifera</taxon>
        <taxon>Rotifera</taxon>
        <taxon>Eurotatoria</taxon>
        <taxon>Bdelloidea</taxon>
        <taxon>Philodinida</taxon>
        <taxon>Philodinidae</taxon>
        <taxon>Rotaria</taxon>
    </lineage>
</organism>
<keyword evidence="4" id="KW-1133">Transmembrane helix</keyword>
<dbReference type="InterPro" id="IPR026770">
    <property type="entry name" value="RNase_K"/>
</dbReference>
<dbReference type="Proteomes" id="UP000663823">
    <property type="component" value="Unassembled WGS sequence"/>
</dbReference>
<keyword evidence="3" id="KW-0812">Transmembrane</keyword>
<proteinExistence type="inferred from homology"/>
<evidence type="ECO:0000256" key="1">
    <source>
        <dbReference type="ARBA" id="ARBA00004141"/>
    </source>
</evidence>
<dbReference type="EMBL" id="CAJNOO010001815">
    <property type="protein sequence ID" value="CAF1202113.1"/>
    <property type="molecule type" value="Genomic_DNA"/>
</dbReference>
<evidence type="ECO:0000313" key="7">
    <source>
        <dbReference type="EMBL" id="CAF1202113.1"/>
    </source>
</evidence>
<protein>
    <submittedName>
        <fullName evidence="7">Uncharacterized protein</fullName>
    </submittedName>
</protein>
<comment type="similarity">
    <text evidence="2">Belongs to the RNase K family.</text>
</comment>
<accession>A0A814WGB4</accession>
<dbReference type="EMBL" id="CAJOAX010003066">
    <property type="protein sequence ID" value="CAF3834619.1"/>
    <property type="molecule type" value="Genomic_DNA"/>
</dbReference>
<dbReference type="PANTHER" id="PTHR31733">
    <property type="entry name" value="RIBONUCLEASE KAPPA"/>
    <property type="match status" value="1"/>
</dbReference>
<evidence type="ECO:0000256" key="6">
    <source>
        <dbReference type="SAM" id="SignalP"/>
    </source>
</evidence>
<gene>
    <name evidence="8" type="ORF">OTI717_LOCUS20202</name>
    <name evidence="7" type="ORF">RFH988_LOCUS24661</name>
</gene>
<feature type="chain" id="PRO_5036411037" evidence="6">
    <location>
        <begin position="16"/>
        <end position="763"/>
    </location>
</feature>
<evidence type="ECO:0000256" key="4">
    <source>
        <dbReference type="ARBA" id="ARBA00022989"/>
    </source>
</evidence>
<comment type="subcellular location">
    <subcellularLocation>
        <location evidence="1">Membrane</location>
        <topology evidence="1">Multi-pass membrane protein</topology>
    </subcellularLocation>
</comment>
<evidence type="ECO:0000256" key="5">
    <source>
        <dbReference type="ARBA" id="ARBA00023136"/>
    </source>
</evidence>
<dbReference type="Proteomes" id="UP000663882">
    <property type="component" value="Unassembled WGS sequence"/>
</dbReference>
<sequence length="763" mass="86430">MRLVVFLLVIVGCWCDVRILIDEDGGYNITVNNQLWLRSSRTAIYTDAQWYSTEDNSLILTNVTVAEGDDPNLGSWNQTTLTYDLVSNQTSTSISAHIRQWNIISAFTFHLETGDNALTDRIALDMEQVRTVFPSFYIEKIDMNDQRGFFTFEGLMSGETGKHAGNWNASSRVINSGMQGGPVVLFNLTQRGEDDVLVLSPFSHFMATSLTQRNKILDSILEYGIIGSMSSIPANYTHSMIVFYSQNGINEGIREWGETMQRAFNRTNKNRLNDLTINYLGYYTDNGGYYYYHTEDGMNYEETMVNVAHRIPLPFHYIQLDSWWYFKGIGNGVSQWTARPDVFPDGLAVLHRRLENIPLAAHNRYWSYDTVYKQKYAFALDPGNGKALPIGNDSFWIDLFVEARNWGLVLYEQDWLNVQTIDFLPTRVDINLGEQWLMSMGEAAKQTEMNIQYCMSLPRHILQALQIPRVTHARVSDDYAVHLKDSTRSQWNIGISSMLADAIGLAPFKDVLWSTSLQPGSPYGASSKEILPEREILIATLSTGPVGPGDGIDYANIQSIMKCCRRDGLILKPDRPLRTINTLVADWAFYNGVIQGELYSTQTTINDRTFHIIFASAMKRDYTVYPSMIGSESGIIWSYDNAQMTAIFDDTHPLDVLANKCNNETICLWYVSPLWQFNDPIRTKYALLGEWSKWTAVSQQRFTSITTNKEKTQAIITLQGVASEIVPIVLFHSTLHTITVNCSMSTEDGQANVIVTPTHVMCS</sequence>
<evidence type="ECO:0000256" key="2">
    <source>
        <dbReference type="ARBA" id="ARBA00008458"/>
    </source>
</evidence>
<dbReference type="GO" id="GO:0016020">
    <property type="term" value="C:membrane"/>
    <property type="evidence" value="ECO:0007669"/>
    <property type="project" value="UniProtKB-SubCell"/>
</dbReference>
<name>A0A814WGB4_9BILA</name>
<evidence type="ECO:0000313" key="9">
    <source>
        <dbReference type="Proteomes" id="UP000663882"/>
    </source>
</evidence>
<keyword evidence="6" id="KW-0732">Signal</keyword>
<feature type="signal peptide" evidence="6">
    <location>
        <begin position="1"/>
        <end position="15"/>
    </location>
</feature>
<dbReference type="OrthoDB" id="41905at2759"/>
<reference evidence="7" key="1">
    <citation type="submission" date="2021-02" db="EMBL/GenBank/DDBJ databases">
        <authorList>
            <person name="Nowell W R."/>
        </authorList>
    </citation>
    <scope>NUCLEOTIDE SEQUENCE</scope>
</reference>
<comment type="caution">
    <text evidence="7">The sequence shown here is derived from an EMBL/GenBank/DDBJ whole genome shotgun (WGS) entry which is preliminary data.</text>
</comment>